<evidence type="ECO:0000313" key="2">
    <source>
        <dbReference type="Proteomes" id="UP000321424"/>
    </source>
</evidence>
<evidence type="ECO:0000313" key="1">
    <source>
        <dbReference type="EMBL" id="GEM39533.1"/>
    </source>
</evidence>
<keyword evidence="2" id="KW-1185">Reference proteome</keyword>
<name>A0A511MFQ5_9NOCA</name>
<dbReference type="Proteomes" id="UP000321424">
    <property type="component" value="Unassembled WGS sequence"/>
</dbReference>
<dbReference type="EMBL" id="BJXA01000025">
    <property type="protein sequence ID" value="GEM39533.1"/>
    <property type="molecule type" value="Genomic_DNA"/>
</dbReference>
<comment type="caution">
    <text evidence="1">The sequence shown here is derived from an EMBL/GenBank/DDBJ whole genome shotgun (WGS) entry which is preliminary data.</text>
</comment>
<reference evidence="1 2" key="1">
    <citation type="submission" date="2019-07" db="EMBL/GenBank/DDBJ databases">
        <title>Whole genome shotgun sequence of Nocardia ninae NBRC 108245.</title>
        <authorList>
            <person name="Hosoyama A."/>
            <person name="Uohara A."/>
            <person name="Ohji S."/>
            <person name="Ichikawa N."/>
        </authorList>
    </citation>
    <scope>NUCLEOTIDE SEQUENCE [LARGE SCALE GENOMIC DNA]</scope>
    <source>
        <strain evidence="1 2">NBRC 108245</strain>
    </source>
</reference>
<gene>
    <name evidence="1" type="ORF">NN4_40520</name>
</gene>
<accession>A0A511MFQ5</accession>
<sequence>MSEVKGITVVDQIDSVRPFAAGRGNNAAVTLGTAIGDEVARRVVQGKGTLCDVVLAAWVMGVDPVEAVLQYAEAATGVIVDDTVVVADGGADPRCA</sequence>
<organism evidence="1 2">
    <name type="scientific">Nocardia ninae NBRC 108245</name>
    <dbReference type="NCBI Taxonomy" id="1210091"/>
    <lineage>
        <taxon>Bacteria</taxon>
        <taxon>Bacillati</taxon>
        <taxon>Actinomycetota</taxon>
        <taxon>Actinomycetes</taxon>
        <taxon>Mycobacteriales</taxon>
        <taxon>Nocardiaceae</taxon>
        <taxon>Nocardia</taxon>
    </lineage>
</organism>
<dbReference type="AlphaFoldDB" id="A0A511MFQ5"/>
<proteinExistence type="predicted"/>
<protein>
    <submittedName>
        <fullName evidence="1">Uncharacterized protein</fullName>
    </submittedName>
</protein>